<keyword evidence="3" id="KW-1185">Reference proteome</keyword>
<keyword evidence="1" id="KW-1133">Transmembrane helix</keyword>
<proteinExistence type="predicted"/>
<keyword evidence="1" id="KW-0472">Membrane</keyword>
<keyword evidence="1" id="KW-0812">Transmembrane</keyword>
<reference evidence="2 3" key="1">
    <citation type="submission" date="2016-06" db="EMBL/GenBank/DDBJ databases">
        <authorList>
            <person name="Kjaerup R.B."/>
            <person name="Dalgaard T.S."/>
            <person name="Juul-Madsen H.R."/>
        </authorList>
    </citation>
    <scope>NUCLEOTIDE SEQUENCE [LARGE SCALE GENOMIC DNA]</scope>
    <source>
        <strain evidence="2 3">DSM 45577</strain>
    </source>
</reference>
<sequence length="306" mass="32427">MRENLSLVAQMQRDLRDVRWPEPAEIRDRARRRSRRRAAVVAAIVVAVAVGSAKAVVGGPGRDVVVPTGVDRPPSTAAAAPARRVEFSPAALLTSSDVRVPTNLRLGESGMGKPVRLDGLLESCLDERGLPPRPESRYSRSQTLLQTDPGAGPGATGTVVVSQDLYRLAPAEANGFFVELEQGVAACGGWASEGGEFSDNGTLHLVRSTHSWQVAARGFAGTEAVLLRYSGSRSPKVGRDTPANFESPTDVTVIVRVGDLVSVIVPAPDLGVDRPEAGKLVSRERLLALGRAAADRMCLAANPECR</sequence>
<evidence type="ECO:0000313" key="3">
    <source>
        <dbReference type="Proteomes" id="UP000198937"/>
    </source>
</evidence>
<dbReference type="RefSeq" id="WP_091434716.1">
    <property type="nucleotide sequence ID" value="NZ_BMMJ01000001.1"/>
</dbReference>
<protein>
    <submittedName>
        <fullName evidence="2">Uncharacterized protein</fullName>
    </submittedName>
</protein>
<gene>
    <name evidence="2" type="ORF">GA0070617_1216</name>
</gene>
<evidence type="ECO:0000256" key="1">
    <source>
        <dbReference type="SAM" id="Phobius"/>
    </source>
</evidence>
<dbReference type="Proteomes" id="UP000198937">
    <property type="component" value="Unassembled WGS sequence"/>
</dbReference>
<evidence type="ECO:0000313" key="2">
    <source>
        <dbReference type="EMBL" id="SCL49549.1"/>
    </source>
</evidence>
<dbReference type="STRING" id="683228.GA0070617_1216"/>
<dbReference type="EMBL" id="FMIA01000002">
    <property type="protein sequence ID" value="SCL49549.1"/>
    <property type="molecule type" value="Genomic_DNA"/>
</dbReference>
<accession>A0A1C6U6T6</accession>
<name>A0A1C6U6T6_9ACTN</name>
<organism evidence="2 3">
    <name type="scientific">Micromonospora yangpuensis</name>
    <dbReference type="NCBI Taxonomy" id="683228"/>
    <lineage>
        <taxon>Bacteria</taxon>
        <taxon>Bacillati</taxon>
        <taxon>Actinomycetota</taxon>
        <taxon>Actinomycetes</taxon>
        <taxon>Micromonosporales</taxon>
        <taxon>Micromonosporaceae</taxon>
        <taxon>Micromonospora</taxon>
    </lineage>
</organism>
<feature type="transmembrane region" description="Helical" evidence="1">
    <location>
        <begin position="38"/>
        <end position="57"/>
    </location>
</feature>
<dbReference type="AlphaFoldDB" id="A0A1C6U6T6"/>